<dbReference type="PANTHER" id="PTHR33673:SF36">
    <property type="entry name" value="MYB-LIKE PROTEIN Q"/>
    <property type="match status" value="1"/>
</dbReference>
<dbReference type="EMBL" id="PNBA02000016">
    <property type="protein sequence ID" value="KAG6396118.1"/>
    <property type="molecule type" value="Genomic_DNA"/>
</dbReference>
<dbReference type="AlphaFoldDB" id="A0A8X8Z988"/>
<accession>A0A8X8Z988</accession>
<feature type="region of interest" description="Disordered" evidence="1">
    <location>
        <begin position="1"/>
        <end position="94"/>
    </location>
</feature>
<name>A0A8X8Z988_SALSN</name>
<feature type="region of interest" description="Disordered" evidence="1">
    <location>
        <begin position="112"/>
        <end position="161"/>
    </location>
</feature>
<organism evidence="2">
    <name type="scientific">Salvia splendens</name>
    <name type="common">Scarlet sage</name>
    <dbReference type="NCBI Taxonomy" id="180675"/>
    <lineage>
        <taxon>Eukaryota</taxon>
        <taxon>Viridiplantae</taxon>
        <taxon>Streptophyta</taxon>
        <taxon>Embryophyta</taxon>
        <taxon>Tracheophyta</taxon>
        <taxon>Spermatophyta</taxon>
        <taxon>Magnoliopsida</taxon>
        <taxon>eudicotyledons</taxon>
        <taxon>Gunneridae</taxon>
        <taxon>Pentapetalae</taxon>
        <taxon>asterids</taxon>
        <taxon>lamiids</taxon>
        <taxon>Lamiales</taxon>
        <taxon>Lamiaceae</taxon>
        <taxon>Nepetoideae</taxon>
        <taxon>Mentheae</taxon>
        <taxon>Salviinae</taxon>
        <taxon>Salvia</taxon>
        <taxon>Salvia subgen. Calosphace</taxon>
        <taxon>core Calosphace</taxon>
    </lineage>
</organism>
<evidence type="ECO:0000313" key="3">
    <source>
        <dbReference type="Proteomes" id="UP000298416"/>
    </source>
</evidence>
<reference evidence="2" key="1">
    <citation type="submission" date="2018-01" db="EMBL/GenBank/DDBJ databases">
        <authorList>
            <person name="Mao J.F."/>
        </authorList>
    </citation>
    <scope>NUCLEOTIDE SEQUENCE</scope>
    <source>
        <strain evidence="2">Huo1</strain>
        <tissue evidence="2">Leaf</tissue>
    </source>
</reference>
<proteinExistence type="predicted"/>
<protein>
    <submittedName>
        <fullName evidence="2">Uncharacterized protein</fullName>
    </submittedName>
</protein>
<evidence type="ECO:0000313" key="2">
    <source>
        <dbReference type="EMBL" id="KAG6396118.1"/>
    </source>
</evidence>
<comment type="caution">
    <text evidence="2">The sequence shown here is derived from an EMBL/GenBank/DDBJ whole genome shotgun (WGS) entry which is preliminary data.</text>
</comment>
<feature type="compositionally biased region" description="Basic and acidic residues" evidence="1">
    <location>
        <begin position="297"/>
        <end position="307"/>
    </location>
</feature>
<sequence length="318" mass="33590">MSESEQAKGTIEPKVIRNASEPEQAKGATEHEHVGNTSEPEQEKGTIGHVRNVSESEEEDSQIVEEAKARHLTPSSSASSSSSSSSSSSCASLEHDVPIAKSKSYGDLQLGQASVSMPNCPPQTPEWSMSSVSPIVGPEGHLSPTTSPPVQTMGHPSDYDPARIPASVFSSKPVNASDWSVASTDSLFSIHGGNTSFAKDQFRSEELARLEESSNGQSSLYASEAKPNEICSLPISLPPLMEVPSHEEGSVKSSNVSSLEKEDSITSGTMKGGRLSNESGTSSAFPALDSEGGRASSLEKVEEKPEVEAQDTNTRLDE</sequence>
<feature type="compositionally biased region" description="Low complexity" evidence="1">
    <location>
        <begin position="75"/>
        <end position="92"/>
    </location>
</feature>
<evidence type="ECO:0000256" key="1">
    <source>
        <dbReference type="SAM" id="MobiDB-lite"/>
    </source>
</evidence>
<feature type="region of interest" description="Disordered" evidence="1">
    <location>
        <begin position="207"/>
        <end position="318"/>
    </location>
</feature>
<gene>
    <name evidence="2" type="ORF">SASPL_142258</name>
</gene>
<dbReference type="PANTHER" id="PTHR33673">
    <property type="entry name" value="SUPPRESSOR SRP40-LIKE PROTEIN"/>
    <property type="match status" value="1"/>
</dbReference>
<dbReference type="Proteomes" id="UP000298416">
    <property type="component" value="Unassembled WGS sequence"/>
</dbReference>
<reference evidence="2" key="2">
    <citation type="submission" date="2020-08" db="EMBL/GenBank/DDBJ databases">
        <title>Plant Genome Project.</title>
        <authorList>
            <person name="Zhang R.-G."/>
        </authorList>
    </citation>
    <scope>NUCLEOTIDE SEQUENCE</scope>
    <source>
        <strain evidence="2">Huo1</strain>
        <tissue evidence="2">Leaf</tissue>
    </source>
</reference>
<keyword evidence="3" id="KW-1185">Reference proteome</keyword>